<gene>
    <name evidence="1" type="ORF">KME60_24460</name>
</gene>
<reference evidence="1" key="2">
    <citation type="journal article" date="2022" name="Microbiol. Resour. Announc.">
        <title>Metagenome Sequencing to Explore Phylogenomics of Terrestrial Cyanobacteria.</title>
        <authorList>
            <person name="Ward R.D."/>
            <person name="Stajich J.E."/>
            <person name="Johansen J.R."/>
            <person name="Huntemann M."/>
            <person name="Clum A."/>
            <person name="Foster B."/>
            <person name="Foster B."/>
            <person name="Roux S."/>
            <person name="Palaniappan K."/>
            <person name="Varghese N."/>
            <person name="Mukherjee S."/>
            <person name="Reddy T.B.K."/>
            <person name="Daum C."/>
            <person name="Copeland A."/>
            <person name="Chen I.A."/>
            <person name="Ivanova N.N."/>
            <person name="Kyrpides N.C."/>
            <person name="Shapiro N."/>
            <person name="Eloe-Fadrosh E.A."/>
            <person name="Pietrasiak N."/>
        </authorList>
    </citation>
    <scope>NUCLEOTIDE SEQUENCE</scope>
    <source>
        <strain evidence="1">GSE-NOS-MK-12-04C</strain>
    </source>
</reference>
<comment type="caution">
    <text evidence="1">The sequence shown here is derived from an EMBL/GenBank/DDBJ whole genome shotgun (WGS) entry which is preliminary data.</text>
</comment>
<accession>A0A951UV56</accession>
<reference evidence="1" key="1">
    <citation type="submission" date="2021-05" db="EMBL/GenBank/DDBJ databases">
        <authorList>
            <person name="Pietrasiak N."/>
            <person name="Ward R."/>
            <person name="Stajich J.E."/>
            <person name="Kurbessoian T."/>
        </authorList>
    </citation>
    <scope>NUCLEOTIDE SEQUENCE</scope>
    <source>
        <strain evidence="1">GSE-NOS-MK-12-04C</strain>
    </source>
</reference>
<dbReference type="Proteomes" id="UP000729701">
    <property type="component" value="Unassembled WGS sequence"/>
</dbReference>
<evidence type="ECO:0008006" key="3">
    <source>
        <dbReference type="Google" id="ProtNLM"/>
    </source>
</evidence>
<name>A0A951UV56_9CYAN</name>
<dbReference type="AlphaFoldDB" id="A0A951UV56"/>
<proteinExistence type="predicted"/>
<evidence type="ECO:0000313" key="1">
    <source>
        <dbReference type="EMBL" id="MBW4670482.1"/>
    </source>
</evidence>
<sequence>MDDVKITFFMIVTDRDMVIADYAVKSYAKIKSTPFKLRVYSNWISSALKQKYFPVWRQFEFVEIVENQWQTDDKKPLDHTLEGPFELGATIWDRELKKIQTPYHATVDADFEIIDAKFIPVMLDKLDTNPNLVAISTDYSATQPESYDSYSDEVICLNERWHTWFCIYKREALQCNVSHVYYEEILSDPVRRNVWDDAGYLQKALKESYGFEVAVLDSKYQPCFIHYGQFAKNVDINESNVDLYRRLQIIRKRGLFGSSDIFTKKLASLLHKILFAKSDKNRSKYVDGWAKATSS</sequence>
<evidence type="ECO:0000313" key="2">
    <source>
        <dbReference type="Proteomes" id="UP000729701"/>
    </source>
</evidence>
<organism evidence="1 2">
    <name type="scientific">Cyanomargarita calcarea GSE-NOS-MK-12-04C</name>
    <dbReference type="NCBI Taxonomy" id="2839659"/>
    <lineage>
        <taxon>Bacteria</taxon>
        <taxon>Bacillati</taxon>
        <taxon>Cyanobacteriota</taxon>
        <taxon>Cyanophyceae</taxon>
        <taxon>Nostocales</taxon>
        <taxon>Cyanomargaritaceae</taxon>
        <taxon>Cyanomargarita</taxon>
    </lineage>
</organism>
<protein>
    <recommendedName>
        <fullName evidence="3">Glycosyl transferase</fullName>
    </recommendedName>
</protein>
<dbReference type="EMBL" id="JAHHGZ010000031">
    <property type="protein sequence ID" value="MBW4670482.1"/>
    <property type="molecule type" value="Genomic_DNA"/>
</dbReference>